<dbReference type="AlphaFoldDB" id="A0A317F2W5"/>
<dbReference type="PANTHER" id="PTHR32309">
    <property type="entry name" value="TYROSINE-PROTEIN KINASE"/>
    <property type="match status" value="1"/>
</dbReference>
<comment type="subcellular location">
    <subcellularLocation>
        <location evidence="1">Cell membrane</location>
        <topology evidence="1">Multi-pass membrane protein</topology>
    </subcellularLocation>
</comment>
<feature type="transmembrane region" description="Helical" evidence="6">
    <location>
        <begin position="41"/>
        <end position="60"/>
    </location>
</feature>
<keyword evidence="3 6" id="KW-0812">Transmembrane</keyword>
<dbReference type="InterPro" id="IPR050445">
    <property type="entry name" value="Bact_polysacc_biosynth/exp"/>
</dbReference>
<evidence type="ECO:0000313" key="8">
    <source>
        <dbReference type="EMBL" id="PWS32992.1"/>
    </source>
</evidence>
<evidence type="ECO:0000256" key="3">
    <source>
        <dbReference type="ARBA" id="ARBA00022692"/>
    </source>
</evidence>
<feature type="transmembrane region" description="Helical" evidence="6">
    <location>
        <begin position="348"/>
        <end position="366"/>
    </location>
</feature>
<reference evidence="9" key="1">
    <citation type="submission" date="2018-05" db="EMBL/GenBank/DDBJ databases">
        <title>Pedobacter paludis sp. nov., isolated from wetland soil.</title>
        <authorList>
            <person name="Zhang Y."/>
        </authorList>
    </citation>
    <scope>NUCLEOTIDE SEQUENCE [LARGE SCALE GENOMIC DNA]</scope>
    <source>
        <strain evidence="9">R-8</strain>
    </source>
</reference>
<dbReference type="Proteomes" id="UP000245391">
    <property type="component" value="Unassembled WGS sequence"/>
</dbReference>
<feature type="domain" description="Polysaccharide chain length determinant N-terminal" evidence="7">
    <location>
        <begin position="37"/>
        <end position="124"/>
    </location>
</feature>
<keyword evidence="9" id="KW-1185">Reference proteome</keyword>
<keyword evidence="2" id="KW-1003">Cell membrane</keyword>
<dbReference type="GO" id="GO:0005886">
    <property type="term" value="C:plasma membrane"/>
    <property type="evidence" value="ECO:0007669"/>
    <property type="project" value="UniProtKB-SubCell"/>
</dbReference>
<dbReference type="PANTHER" id="PTHR32309:SF31">
    <property type="entry name" value="CAPSULAR EXOPOLYSACCHARIDE FAMILY"/>
    <property type="match status" value="1"/>
</dbReference>
<evidence type="ECO:0000256" key="2">
    <source>
        <dbReference type="ARBA" id="ARBA00022475"/>
    </source>
</evidence>
<protein>
    <submittedName>
        <fullName evidence="8">Lipopolysaccharide biosynthesis protein</fullName>
    </submittedName>
</protein>
<evidence type="ECO:0000256" key="1">
    <source>
        <dbReference type="ARBA" id="ARBA00004651"/>
    </source>
</evidence>
<evidence type="ECO:0000313" key="9">
    <source>
        <dbReference type="Proteomes" id="UP000245391"/>
    </source>
</evidence>
<proteinExistence type="predicted"/>
<evidence type="ECO:0000256" key="6">
    <source>
        <dbReference type="SAM" id="Phobius"/>
    </source>
</evidence>
<evidence type="ECO:0000256" key="4">
    <source>
        <dbReference type="ARBA" id="ARBA00022989"/>
    </source>
</evidence>
<keyword evidence="4 6" id="KW-1133">Transmembrane helix</keyword>
<organism evidence="8 9">
    <name type="scientific">Pedobacter paludis</name>
    <dbReference type="NCBI Taxonomy" id="2203212"/>
    <lineage>
        <taxon>Bacteria</taxon>
        <taxon>Pseudomonadati</taxon>
        <taxon>Bacteroidota</taxon>
        <taxon>Sphingobacteriia</taxon>
        <taxon>Sphingobacteriales</taxon>
        <taxon>Sphingobacteriaceae</taxon>
        <taxon>Pedobacter</taxon>
    </lineage>
</organism>
<dbReference type="InterPro" id="IPR003856">
    <property type="entry name" value="LPS_length_determ_N"/>
</dbReference>
<evidence type="ECO:0000259" key="7">
    <source>
        <dbReference type="Pfam" id="PF02706"/>
    </source>
</evidence>
<sequence>MINQKMVNEEHLIIENETGEISLKELAKSTRMGFAYIKSKWLIVIVFIFIGAVLGFTYALSKKPMFTATTTFVMESNESSSGLAQYAGLASMAGLDFGGNGSGGIFQADNIIDLYKSRTMIEKALLSSVKGKSDRLLIDLYLEINGIKSNWIDSLKQNDNKIPRKEYTTLDDSTNDRYFSRTQDSVLGKAVADINRKYLIVAKPDKKLSKIQVDVQASDEAFAKMLNDALVKNVNDFYIQTKTKKSLQNVKILQKKTDSVRAVMNGAIYSAVAVSDATPNLNPTREVQRLVPVQKAQFSAETSKAILSSLVQNLEMAKMSLLSETPLIQVVDSPILPLDVDKTNRTKLAVIGGLLALVLCVVMLLTNKFIKGLMA</sequence>
<evidence type="ECO:0000256" key="5">
    <source>
        <dbReference type="ARBA" id="ARBA00023136"/>
    </source>
</evidence>
<gene>
    <name evidence="8" type="ORF">DF947_07960</name>
</gene>
<name>A0A317F2W5_9SPHI</name>
<keyword evidence="5 6" id="KW-0472">Membrane</keyword>
<dbReference type="RefSeq" id="WP_109929153.1">
    <property type="nucleotide sequence ID" value="NZ_QGNY01000002.1"/>
</dbReference>
<comment type="caution">
    <text evidence="8">The sequence shown here is derived from an EMBL/GenBank/DDBJ whole genome shotgun (WGS) entry which is preliminary data.</text>
</comment>
<dbReference type="OrthoDB" id="745212at2"/>
<dbReference type="EMBL" id="QGNY01000002">
    <property type="protein sequence ID" value="PWS32992.1"/>
    <property type="molecule type" value="Genomic_DNA"/>
</dbReference>
<dbReference type="Pfam" id="PF02706">
    <property type="entry name" value="Wzz"/>
    <property type="match status" value="1"/>
</dbReference>
<accession>A0A317F2W5</accession>